<feature type="region of interest" description="Disordered" evidence="1">
    <location>
        <begin position="43"/>
        <end position="70"/>
    </location>
</feature>
<dbReference type="Proteomes" id="UP000631114">
    <property type="component" value="Unassembled WGS sequence"/>
</dbReference>
<organism evidence="2 3">
    <name type="scientific">Coptis chinensis</name>
    <dbReference type="NCBI Taxonomy" id="261450"/>
    <lineage>
        <taxon>Eukaryota</taxon>
        <taxon>Viridiplantae</taxon>
        <taxon>Streptophyta</taxon>
        <taxon>Embryophyta</taxon>
        <taxon>Tracheophyta</taxon>
        <taxon>Spermatophyta</taxon>
        <taxon>Magnoliopsida</taxon>
        <taxon>Ranunculales</taxon>
        <taxon>Ranunculaceae</taxon>
        <taxon>Coptidoideae</taxon>
        <taxon>Coptis</taxon>
    </lineage>
</organism>
<dbReference type="AlphaFoldDB" id="A0A835I8Q4"/>
<dbReference type="EMBL" id="JADFTS010000004">
    <property type="protein sequence ID" value="KAF9612033.1"/>
    <property type="molecule type" value="Genomic_DNA"/>
</dbReference>
<evidence type="ECO:0000313" key="3">
    <source>
        <dbReference type="Proteomes" id="UP000631114"/>
    </source>
</evidence>
<name>A0A835I8Q4_9MAGN</name>
<reference evidence="2 3" key="1">
    <citation type="submission" date="2020-10" db="EMBL/GenBank/DDBJ databases">
        <title>The Coptis chinensis genome and diversification of protoberbering-type alkaloids.</title>
        <authorList>
            <person name="Wang B."/>
            <person name="Shu S."/>
            <person name="Song C."/>
            <person name="Liu Y."/>
        </authorList>
    </citation>
    <scope>NUCLEOTIDE SEQUENCE [LARGE SCALE GENOMIC DNA]</scope>
    <source>
        <strain evidence="2">HL-2020</strain>
        <tissue evidence="2">Leaf</tissue>
    </source>
</reference>
<sequence>MNLHFSSTYATSRRRCYAPLRDAESPVYLLFFTTSGAVPDLIRPRGTANGGKPVVKKIDSKNAGDISPLA</sequence>
<keyword evidence="3" id="KW-1185">Reference proteome</keyword>
<accession>A0A835I8Q4</accession>
<evidence type="ECO:0000256" key="1">
    <source>
        <dbReference type="SAM" id="MobiDB-lite"/>
    </source>
</evidence>
<comment type="caution">
    <text evidence="2">The sequence shown here is derived from an EMBL/GenBank/DDBJ whole genome shotgun (WGS) entry which is preliminary data.</text>
</comment>
<protein>
    <submittedName>
        <fullName evidence="2">Uncharacterized protein</fullName>
    </submittedName>
</protein>
<evidence type="ECO:0000313" key="2">
    <source>
        <dbReference type="EMBL" id="KAF9612033.1"/>
    </source>
</evidence>
<gene>
    <name evidence="2" type="ORF">IFM89_037491</name>
</gene>
<proteinExistence type="predicted"/>